<proteinExistence type="predicted"/>
<feature type="region of interest" description="Disordered" evidence="1">
    <location>
        <begin position="126"/>
        <end position="257"/>
    </location>
</feature>
<name>A0ABR2Z4X8_9AGAR</name>
<keyword evidence="3" id="KW-1185">Reference proteome</keyword>
<feature type="compositionally biased region" description="Basic and acidic residues" evidence="1">
    <location>
        <begin position="203"/>
        <end position="213"/>
    </location>
</feature>
<feature type="compositionally biased region" description="Basic residues" evidence="1">
    <location>
        <begin position="160"/>
        <end position="174"/>
    </location>
</feature>
<accession>A0ABR2Z4X8</accession>
<organism evidence="2 3">
    <name type="scientific">Marasmius tenuissimus</name>
    <dbReference type="NCBI Taxonomy" id="585030"/>
    <lineage>
        <taxon>Eukaryota</taxon>
        <taxon>Fungi</taxon>
        <taxon>Dikarya</taxon>
        <taxon>Basidiomycota</taxon>
        <taxon>Agaricomycotina</taxon>
        <taxon>Agaricomycetes</taxon>
        <taxon>Agaricomycetidae</taxon>
        <taxon>Agaricales</taxon>
        <taxon>Marasmiineae</taxon>
        <taxon>Marasmiaceae</taxon>
        <taxon>Marasmius</taxon>
    </lineage>
</organism>
<protein>
    <submittedName>
        <fullName evidence="2">Uncharacterized protein</fullName>
    </submittedName>
</protein>
<evidence type="ECO:0000256" key="1">
    <source>
        <dbReference type="SAM" id="MobiDB-lite"/>
    </source>
</evidence>
<gene>
    <name evidence="2" type="ORF">AAF712_016830</name>
</gene>
<evidence type="ECO:0000313" key="3">
    <source>
        <dbReference type="Proteomes" id="UP001437256"/>
    </source>
</evidence>
<feature type="non-terminal residue" evidence="2">
    <location>
        <position position="326"/>
    </location>
</feature>
<sequence length="326" mass="36829">MVNLRRSLRLQEQAQKLVAKFFKPTKKLENTQEVPWNGSMAALAVWRHMEADDEFQNRDPDMLSADPGSDSELDALEEGRNKHLLDGVKDLEDLAPGFQHLALSNPGLSKLRFEPLVTKLPVTKLPVKKPPVTDSKKRKRNLEDGSGGESGDEKAAGKGKGNKKSRRKRKKKKKGMEGNSQAEDWQDQEERKEKEEEEEENLEEKPQEPEHRYTTSRIHLSNVNVSQPSTLPPPNPKPSSLTPGQQRKRAHRMGRHERRILKKHGDAEVFRSTGAFGSIYSRDSVRLTSTGWQGLNAGTSERACIMKAVRAGEKVPRKLTPIYYEG</sequence>
<evidence type="ECO:0000313" key="2">
    <source>
        <dbReference type="EMBL" id="KAL0056565.1"/>
    </source>
</evidence>
<dbReference type="Proteomes" id="UP001437256">
    <property type="component" value="Unassembled WGS sequence"/>
</dbReference>
<dbReference type="EMBL" id="JBBXMP010001322">
    <property type="protein sequence ID" value="KAL0056565.1"/>
    <property type="molecule type" value="Genomic_DNA"/>
</dbReference>
<comment type="caution">
    <text evidence="2">The sequence shown here is derived from an EMBL/GenBank/DDBJ whole genome shotgun (WGS) entry which is preliminary data.</text>
</comment>
<feature type="compositionally biased region" description="Polar residues" evidence="1">
    <location>
        <begin position="215"/>
        <end position="225"/>
    </location>
</feature>
<feature type="compositionally biased region" description="Basic residues" evidence="1">
    <location>
        <begin position="246"/>
        <end position="257"/>
    </location>
</feature>
<reference evidence="2 3" key="1">
    <citation type="submission" date="2024-05" db="EMBL/GenBank/DDBJ databases">
        <title>A draft genome resource for the thread blight pathogen Marasmius tenuissimus strain MS-2.</title>
        <authorList>
            <person name="Yulfo-Soto G.E."/>
            <person name="Baruah I.K."/>
            <person name="Amoako-Attah I."/>
            <person name="Bukari Y."/>
            <person name="Meinhardt L.W."/>
            <person name="Bailey B.A."/>
            <person name="Cohen S.P."/>
        </authorList>
    </citation>
    <scope>NUCLEOTIDE SEQUENCE [LARGE SCALE GENOMIC DNA]</scope>
    <source>
        <strain evidence="2 3">MS-2</strain>
    </source>
</reference>